<sequence>MAREFQLKALITGVDKLSPTLQKARANAMNFRRGLLNSGLGQPINLMDVVKGGAIAAPFFAGARAAIEFESSMADVRKVVDFDTPEQFAQMGQDITKMSTKLPMAAKDIAAIVAAGGQSGIARDELQAFAQDAVKMGIAFDQTAEESGDTMAKWRTSFKLGQVEVVALADKINHLSNNGAATAQQISNIVTRIGPLGAVAGLAAGEIAAMGSTLAGVGVGQEEAATGIKNFMLAMTSGRAATKTQQQVFKALRLNAEQISVGMQKDAKGTMLKVLTAISKVDASKQAGVLQQLFGKESITAIAPMLDNLGLLKKNFELVADATEYAGSMEKEYAARSKTTANNIQLLWNRVTALGMAIGNVLLPPINSFIAYVGPMIDQVTALAQANPWLIKGLVGAAAAFVGMRLAVVGVTWAIKIMSGVMTMSPLGMLIRGIALAAGFLIANWEPVSAWFKNLWAKVQAPAQAAWDWLKNVFLNWHPLGLIIKNWEPITAWFVGLWAQVQAPAQAIWDWMQGAFLNWSPLGIIIKNWEPIVAWFKDLWDRVSGFIEPIMKGVDAAKGAAASVGESVSNTWDSGMGWLKNAVGLGDEAPAKPAPALAAPGRETRLDGEMVIRFENAPAGMRAEPARTNQPGLNVRQDIGLRSMAGASG</sequence>
<dbReference type="EMBL" id="CP032153">
    <property type="protein sequence ID" value="AYN21588.1"/>
    <property type="molecule type" value="Genomic_DNA"/>
</dbReference>
<dbReference type="InterPro" id="IPR010090">
    <property type="entry name" value="Phage_tape_meas"/>
</dbReference>
<gene>
    <name evidence="4" type="ORF">D3M96_14235</name>
</gene>
<feature type="domain" description="Phage tail tape measure protein" evidence="3">
    <location>
        <begin position="93"/>
        <end position="295"/>
    </location>
</feature>
<evidence type="ECO:0000256" key="2">
    <source>
        <dbReference type="SAM" id="Phobius"/>
    </source>
</evidence>
<keyword evidence="2" id="KW-0812">Transmembrane</keyword>
<keyword evidence="2" id="KW-0472">Membrane</keyword>
<evidence type="ECO:0000313" key="4">
    <source>
        <dbReference type="EMBL" id="AYN21588.1"/>
    </source>
</evidence>
<dbReference type="KEGG" id="aaqu:D3M96_14235"/>
<dbReference type="AlphaFoldDB" id="A0A3G2HXW3"/>
<evidence type="ECO:0000259" key="3">
    <source>
        <dbReference type="Pfam" id="PF10145"/>
    </source>
</evidence>
<accession>A0A3G2HXW3</accession>
<feature type="transmembrane region" description="Helical" evidence="2">
    <location>
        <begin position="394"/>
        <end position="415"/>
    </location>
</feature>
<dbReference type="OrthoDB" id="8019720at2"/>
<feature type="transmembrane region" description="Helical" evidence="2">
    <location>
        <begin position="351"/>
        <end position="374"/>
    </location>
</feature>
<keyword evidence="2" id="KW-1133">Transmembrane helix</keyword>
<dbReference type="Proteomes" id="UP000268070">
    <property type="component" value="Chromosome"/>
</dbReference>
<dbReference type="PANTHER" id="PTHR37813">
    <property type="entry name" value="FELS-2 PROPHAGE PROTEIN"/>
    <property type="match status" value="1"/>
</dbReference>
<feature type="transmembrane region" description="Helical" evidence="2">
    <location>
        <begin position="427"/>
        <end position="445"/>
    </location>
</feature>
<dbReference type="PANTHER" id="PTHR37813:SF1">
    <property type="entry name" value="FELS-2 PROPHAGE PROTEIN"/>
    <property type="match status" value="1"/>
</dbReference>
<name>A0A3G2HXW3_9BURK</name>
<evidence type="ECO:0000313" key="5">
    <source>
        <dbReference type="Proteomes" id="UP000268070"/>
    </source>
</evidence>
<organism evidence="4 5">
    <name type="scientific">Alcaligenes aquatilis</name>
    <dbReference type="NCBI Taxonomy" id="323284"/>
    <lineage>
        <taxon>Bacteria</taxon>
        <taxon>Pseudomonadati</taxon>
        <taxon>Pseudomonadota</taxon>
        <taxon>Betaproteobacteria</taxon>
        <taxon>Burkholderiales</taxon>
        <taxon>Alcaligenaceae</taxon>
        <taxon>Alcaligenes</taxon>
    </lineage>
</organism>
<dbReference type="NCBIfam" id="TIGR01760">
    <property type="entry name" value="tape_meas_TP901"/>
    <property type="match status" value="1"/>
</dbReference>
<protein>
    <submittedName>
        <fullName evidence="4">Phage tail tape measure protein</fullName>
    </submittedName>
</protein>
<reference evidence="4 5" key="1">
    <citation type="submission" date="2018-09" db="EMBL/GenBank/DDBJ databases">
        <title>Complete genome sequence of the hydrocarbonoclastic bacterium Alcaligenes aquatilis QD168, isolated from a crude-oil polluted marine sediment of Central Chile.</title>
        <authorList>
            <person name="Duran R.E."/>
            <person name="Barra B."/>
            <person name="Salva-Serra F."/>
            <person name="Mendez V."/>
            <person name="Moore E.R.B."/>
            <person name="Seeger M."/>
        </authorList>
    </citation>
    <scope>NUCLEOTIDE SEQUENCE [LARGE SCALE GENOMIC DNA]</scope>
    <source>
        <strain evidence="4 5">QD168</strain>
    </source>
</reference>
<proteinExistence type="predicted"/>
<dbReference type="Pfam" id="PF10145">
    <property type="entry name" value="PhageMin_Tail"/>
    <property type="match status" value="1"/>
</dbReference>
<dbReference type="RefSeq" id="WP_121739314.1">
    <property type="nucleotide sequence ID" value="NZ_CP032153.1"/>
</dbReference>
<keyword evidence="1" id="KW-1188">Viral release from host cell</keyword>
<evidence type="ECO:0000256" key="1">
    <source>
        <dbReference type="ARBA" id="ARBA00022612"/>
    </source>
</evidence>